<dbReference type="Pfam" id="PF13433">
    <property type="entry name" value="Peripla_BP_5"/>
    <property type="match status" value="1"/>
</dbReference>
<dbReference type="AlphaFoldDB" id="D0LXL1"/>
<organism evidence="1 2">
    <name type="scientific">Haliangium ochraceum (strain DSM 14365 / JCM 11303 / SMP-2)</name>
    <dbReference type="NCBI Taxonomy" id="502025"/>
    <lineage>
        <taxon>Bacteria</taxon>
        <taxon>Pseudomonadati</taxon>
        <taxon>Myxococcota</taxon>
        <taxon>Polyangia</taxon>
        <taxon>Haliangiales</taxon>
        <taxon>Kofleriaceae</taxon>
        <taxon>Haliangium</taxon>
    </lineage>
</organism>
<accession>D0LXL1</accession>
<gene>
    <name evidence="1" type="ordered locus">Hoch_5281</name>
</gene>
<dbReference type="PANTHER" id="PTHR47628">
    <property type="match status" value="1"/>
</dbReference>
<dbReference type="KEGG" id="hoh:Hoch_5281"/>
<dbReference type="PANTHER" id="PTHR47628:SF1">
    <property type="entry name" value="ALIPHATIC AMIDASE EXPRESSION-REGULATING PROTEIN"/>
    <property type="match status" value="1"/>
</dbReference>
<dbReference type="OrthoDB" id="5288800at2"/>
<dbReference type="InterPro" id="IPR017777">
    <property type="entry name" value="ABC_urea-bd_UrtA"/>
</dbReference>
<dbReference type="PROSITE" id="PS51257">
    <property type="entry name" value="PROKAR_LIPOPROTEIN"/>
    <property type="match status" value="1"/>
</dbReference>
<dbReference type="InterPro" id="IPR028082">
    <property type="entry name" value="Peripla_BP_I"/>
</dbReference>
<dbReference type="Gene3D" id="3.40.50.2300">
    <property type="match status" value="2"/>
</dbReference>
<protein>
    <submittedName>
        <fullName evidence="1">Putative aliphatic amidase expression-regulating protein</fullName>
    </submittedName>
</protein>
<sequence length="425" mass="47031">MTRSSEIHRRELLRAMLGGVCGAGLTLGAGCRAARGDDRIHVGVLHSQTGTLAMSERAVTDATLMGLEELNTRGGVAGRRIEIHRADGGSDGERFAREAERLIRDHGVVVIFGCWTSWSRKLVKQVVERHDNLLLYPLQYEGIESSGNIVYLGEAPNQQLAPAAAWSFDTLGTRCFHVGSDYVYPRVAGAMLRDYWTALGGEMVGDMYLPLGKTELDEVVDAIARAEPDVVFNTINGDSNVLFFRLMRRAGFSPDTLPIMSFSIAEDELRALDAGMVAGNYATWSYFQSLDSDDNRRFIERFQRRFGAARVLSAPMEAAYVGTQLWGQAVERAGTASSHAVSHAILGQSLAAPEGMVYVDTGNRHLWKSVRIGRARSDGQFDILWDSGKPVRPEPYPITRPRSAWSAYLVELYEGWNEEWVKPPT</sequence>
<proteinExistence type="predicted"/>
<dbReference type="EMBL" id="CP001804">
    <property type="protein sequence ID" value="ACY17766.1"/>
    <property type="molecule type" value="Genomic_DNA"/>
</dbReference>
<dbReference type="SUPFAM" id="SSF53822">
    <property type="entry name" value="Periplasmic binding protein-like I"/>
    <property type="match status" value="1"/>
</dbReference>
<name>D0LXL1_HALO1</name>
<dbReference type="Proteomes" id="UP000001880">
    <property type="component" value="Chromosome"/>
</dbReference>
<reference evidence="1 2" key="1">
    <citation type="journal article" date="2010" name="Stand. Genomic Sci.">
        <title>Complete genome sequence of Haliangium ochraceum type strain (SMP-2).</title>
        <authorList>
            <consortium name="US DOE Joint Genome Institute (JGI-PGF)"/>
            <person name="Ivanova N."/>
            <person name="Daum C."/>
            <person name="Lang E."/>
            <person name="Abt B."/>
            <person name="Kopitz M."/>
            <person name="Saunders E."/>
            <person name="Lapidus A."/>
            <person name="Lucas S."/>
            <person name="Glavina Del Rio T."/>
            <person name="Nolan M."/>
            <person name="Tice H."/>
            <person name="Copeland A."/>
            <person name="Cheng J.F."/>
            <person name="Chen F."/>
            <person name="Bruce D."/>
            <person name="Goodwin L."/>
            <person name="Pitluck S."/>
            <person name="Mavromatis K."/>
            <person name="Pati A."/>
            <person name="Mikhailova N."/>
            <person name="Chen A."/>
            <person name="Palaniappan K."/>
            <person name="Land M."/>
            <person name="Hauser L."/>
            <person name="Chang Y.J."/>
            <person name="Jeffries C.D."/>
            <person name="Detter J.C."/>
            <person name="Brettin T."/>
            <person name="Rohde M."/>
            <person name="Goker M."/>
            <person name="Bristow J."/>
            <person name="Markowitz V."/>
            <person name="Eisen J.A."/>
            <person name="Hugenholtz P."/>
            <person name="Kyrpides N.C."/>
            <person name="Klenk H.P."/>
        </authorList>
    </citation>
    <scope>NUCLEOTIDE SEQUENCE [LARGE SCALE GENOMIC DNA]</scope>
    <source>
        <strain evidence="2">DSM 14365 / CIP 107738 / JCM 11303 / AJ 13395 / SMP-2</strain>
    </source>
</reference>
<dbReference type="CDD" id="cd06355">
    <property type="entry name" value="PBP1_FmdD-like"/>
    <property type="match status" value="1"/>
</dbReference>
<evidence type="ECO:0000313" key="1">
    <source>
        <dbReference type="EMBL" id="ACY17766.1"/>
    </source>
</evidence>
<dbReference type="HOGENOM" id="CLU_027128_1_1_7"/>
<dbReference type="RefSeq" id="WP_012830358.1">
    <property type="nucleotide sequence ID" value="NC_013440.1"/>
</dbReference>
<dbReference type="eggNOG" id="COG0683">
    <property type="taxonomic scope" value="Bacteria"/>
</dbReference>
<keyword evidence="2" id="KW-1185">Reference proteome</keyword>
<evidence type="ECO:0000313" key="2">
    <source>
        <dbReference type="Proteomes" id="UP000001880"/>
    </source>
</evidence>
<dbReference type="STRING" id="502025.Hoch_5281"/>